<name>A0A918VJ38_9ACTN</name>
<evidence type="ECO:0000313" key="2">
    <source>
        <dbReference type="EMBL" id="GHA00378.1"/>
    </source>
</evidence>
<feature type="compositionally biased region" description="Low complexity" evidence="1">
    <location>
        <begin position="103"/>
        <end position="113"/>
    </location>
</feature>
<sequence>MVKAFGEGTAVKAFARQHQVDLKTIRRVLDAAGARELPEQLEVLTDPAAEQQPEPDTVITLDLPGLLADHLLAGGDETVRAARLRPDHPPRPGPLPVDHRTARTPPHRAAAGRCPRHRHRQLRRAQGPPGLRRPHHGRNLIIRGLPLLTLKLFCRRG</sequence>
<gene>
    <name evidence="2" type="ORF">GCM10010371_69460</name>
</gene>
<protein>
    <submittedName>
        <fullName evidence="2">Uncharacterized protein</fullName>
    </submittedName>
</protein>
<organism evidence="2 3">
    <name type="scientific">Streptomyces subrutilus</name>
    <dbReference type="NCBI Taxonomy" id="36818"/>
    <lineage>
        <taxon>Bacteria</taxon>
        <taxon>Bacillati</taxon>
        <taxon>Actinomycetota</taxon>
        <taxon>Actinomycetes</taxon>
        <taxon>Kitasatosporales</taxon>
        <taxon>Streptomycetaceae</taxon>
        <taxon>Streptomyces</taxon>
    </lineage>
</organism>
<dbReference type="Proteomes" id="UP000634660">
    <property type="component" value="Unassembled WGS sequence"/>
</dbReference>
<dbReference type="EMBL" id="BMVX01000062">
    <property type="protein sequence ID" value="GHA00378.1"/>
    <property type="molecule type" value="Genomic_DNA"/>
</dbReference>
<accession>A0A918VJ38</accession>
<feature type="compositionally biased region" description="Basic residues" evidence="1">
    <location>
        <begin position="114"/>
        <end position="123"/>
    </location>
</feature>
<proteinExistence type="predicted"/>
<evidence type="ECO:0000256" key="1">
    <source>
        <dbReference type="SAM" id="MobiDB-lite"/>
    </source>
</evidence>
<reference evidence="2" key="1">
    <citation type="journal article" date="2014" name="Int. J. Syst. Evol. Microbiol.">
        <title>Complete genome sequence of Corynebacterium casei LMG S-19264T (=DSM 44701T), isolated from a smear-ripened cheese.</title>
        <authorList>
            <consortium name="US DOE Joint Genome Institute (JGI-PGF)"/>
            <person name="Walter F."/>
            <person name="Albersmeier A."/>
            <person name="Kalinowski J."/>
            <person name="Ruckert C."/>
        </authorList>
    </citation>
    <scope>NUCLEOTIDE SEQUENCE</scope>
    <source>
        <strain evidence="2">JCM 4834</strain>
    </source>
</reference>
<evidence type="ECO:0000313" key="3">
    <source>
        <dbReference type="Proteomes" id="UP000634660"/>
    </source>
</evidence>
<dbReference type="AlphaFoldDB" id="A0A918VJ38"/>
<reference evidence="2" key="2">
    <citation type="submission" date="2020-09" db="EMBL/GenBank/DDBJ databases">
        <authorList>
            <person name="Sun Q."/>
            <person name="Ohkuma M."/>
        </authorList>
    </citation>
    <scope>NUCLEOTIDE SEQUENCE</scope>
    <source>
        <strain evidence="2">JCM 4834</strain>
    </source>
</reference>
<comment type="caution">
    <text evidence="2">The sequence shown here is derived from an EMBL/GenBank/DDBJ whole genome shotgun (WGS) entry which is preliminary data.</text>
</comment>
<feature type="region of interest" description="Disordered" evidence="1">
    <location>
        <begin position="83"/>
        <end position="137"/>
    </location>
</feature>